<sequence>MNKRRNVILVCFAIIISIFIYNYYNLNYTNESITNNVTNQDGYSLTLQAEQIPIEIFIKPEWITFNQEERKEQDIKLLETYNTNLLLDDVWNRGNDIYFSFKTTFNMKYNAGEFIYNGFFNDDGTFTTPTGKVRLYDINMKEFSVGQTGTGPEASFSFGIEPEEQELISEGFYVKYDGYNLYAYSKR</sequence>
<accession>A0ABW5SIR0</accession>
<proteinExistence type="predicted"/>
<reference evidence="3" key="1">
    <citation type="journal article" date="2019" name="Int. J. Syst. Evol. Microbiol.">
        <title>The Global Catalogue of Microorganisms (GCM) 10K type strain sequencing project: providing services to taxonomists for standard genome sequencing and annotation.</title>
        <authorList>
            <consortium name="The Broad Institute Genomics Platform"/>
            <consortium name="The Broad Institute Genome Sequencing Center for Infectious Disease"/>
            <person name="Wu L."/>
            <person name="Ma J."/>
        </authorList>
    </citation>
    <scope>NUCLEOTIDE SEQUENCE [LARGE SCALE GENOMIC DNA]</scope>
    <source>
        <strain evidence="3">KCTC 33849</strain>
    </source>
</reference>
<gene>
    <name evidence="2" type="ORF">ACFSVM_03835</name>
</gene>
<keyword evidence="1" id="KW-0812">Transmembrane</keyword>
<protein>
    <submittedName>
        <fullName evidence="2">Uncharacterized protein</fullName>
    </submittedName>
</protein>
<keyword evidence="1" id="KW-0472">Membrane</keyword>
<evidence type="ECO:0000256" key="1">
    <source>
        <dbReference type="SAM" id="Phobius"/>
    </source>
</evidence>
<evidence type="ECO:0000313" key="3">
    <source>
        <dbReference type="Proteomes" id="UP001597540"/>
    </source>
</evidence>
<dbReference type="Proteomes" id="UP001597540">
    <property type="component" value="Unassembled WGS sequence"/>
</dbReference>
<dbReference type="RefSeq" id="WP_379260525.1">
    <property type="nucleotide sequence ID" value="NZ_JBHUMJ010000002.1"/>
</dbReference>
<keyword evidence="1" id="KW-1133">Transmembrane helix</keyword>
<feature type="transmembrane region" description="Helical" evidence="1">
    <location>
        <begin position="7"/>
        <end position="24"/>
    </location>
</feature>
<keyword evidence="3" id="KW-1185">Reference proteome</keyword>
<evidence type="ECO:0000313" key="2">
    <source>
        <dbReference type="EMBL" id="MFD2699586.1"/>
    </source>
</evidence>
<comment type="caution">
    <text evidence="2">The sequence shown here is derived from an EMBL/GenBank/DDBJ whole genome shotgun (WGS) entry which is preliminary data.</text>
</comment>
<dbReference type="EMBL" id="JBHUMJ010000002">
    <property type="protein sequence ID" value="MFD2699586.1"/>
    <property type="molecule type" value="Genomic_DNA"/>
</dbReference>
<organism evidence="2 3">
    <name type="scientific">Paenibacillus shunpengii</name>
    <dbReference type="NCBI Taxonomy" id="2054424"/>
    <lineage>
        <taxon>Bacteria</taxon>
        <taxon>Bacillati</taxon>
        <taxon>Bacillota</taxon>
        <taxon>Bacilli</taxon>
        <taxon>Bacillales</taxon>
        <taxon>Paenibacillaceae</taxon>
        <taxon>Paenibacillus</taxon>
    </lineage>
</organism>
<name>A0ABW5SIR0_9BACL</name>